<dbReference type="InterPro" id="IPR003347">
    <property type="entry name" value="JmjC_dom"/>
</dbReference>
<organism evidence="2 3">
    <name type="scientific">Cylindrotheca closterium</name>
    <dbReference type="NCBI Taxonomy" id="2856"/>
    <lineage>
        <taxon>Eukaryota</taxon>
        <taxon>Sar</taxon>
        <taxon>Stramenopiles</taxon>
        <taxon>Ochrophyta</taxon>
        <taxon>Bacillariophyta</taxon>
        <taxon>Bacillariophyceae</taxon>
        <taxon>Bacillariophycidae</taxon>
        <taxon>Bacillariales</taxon>
        <taxon>Bacillariaceae</taxon>
        <taxon>Cylindrotheca</taxon>
    </lineage>
</organism>
<dbReference type="Gene3D" id="2.60.120.10">
    <property type="entry name" value="Jelly Rolls"/>
    <property type="match status" value="1"/>
</dbReference>
<dbReference type="PANTHER" id="PTHR12461:SF99">
    <property type="entry name" value="BIFUNCTIONAL PEPTIDASE AND (3S)-LYSYL HYDROXYLASE JMJD7"/>
    <property type="match status" value="1"/>
</dbReference>
<dbReference type="PANTHER" id="PTHR12461">
    <property type="entry name" value="HYPOXIA-INDUCIBLE FACTOR 1 ALPHA INHIBITOR-RELATED"/>
    <property type="match status" value="1"/>
</dbReference>
<protein>
    <recommendedName>
        <fullName evidence="1">JmjC domain-containing protein</fullName>
    </recommendedName>
</protein>
<dbReference type="Pfam" id="PF13621">
    <property type="entry name" value="Cupin_8"/>
    <property type="match status" value="1"/>
</dbReference>
<dbReference type="PROSITE" id="PS51184">
    <property type="entry name" value="JMJC"/>
    <property type="match status" value="1"/>
</dbReference>
<proteinExistence type="predicted"/>
<reference evidence="2" key="1">
    <citation type="submission" date="2023-08" db="EMBL/GenBank/DDBJ databases">
        <authorList>
            <person name="Audoor S."/>
            <person name="Bilcke G."/>
        </authorList>
    </citation>
    <scope>NUCLEOTIDE SEQUENCE</scope>
</reference>
<accession>A0AAD2FCV3</accession>
<name>A0AAD2FCV3_9STRA</name>
<dbReference type="SMART" id="SM00558">
    <property type="entry name" value="JmjC"/>
    <property type="match status" value="1"/>
</dbReference>
<dbReference type="EMBL" id="CAKOGP040000002">
    <property type="protein sequence ID" value="CAJ1925901.1"/>
    <property type="molecule type" value="Genomic_DNA"/>
</dbReference>
<gene>
    <name evidence="2" type="ORF">CYCCA115_LOCUS1176</name>
</gene>
<evidence type="ECO:0000313" key="2">
    <source>
        <dbReference type="EMBL" id="CAJ1925901.1"/>
    </source>
</evidence>
<dbReference type="InterPro" id="IPR041667">
    <property type="entry name" value="Cupin_8"/>
</dbReference>
<keyword evidence="3" id="KW-1185">Reference proteome</keyword>
<dbReference type="SUPFAM" id="SSF51197">
    <property type="entry name" value="Clavaminate synthase-like"/>
    <property type="match status" value="1"/>
</dbReference>
<dbReference type="Proteomes" id="UP001295423">
    <property type="component" value="Unassembled WGS sequence"/>
</dbReference>
<comment type="caution">
    <text evidence="2">The sequence shown here is derived from an EMBL/GenBank/DDBJ whole genome shotgun (WGS) entry which is preliminary data.</text>
</comment>
<evidence type="ECO:0000259" key="1">
    <source>
        <dbReference type="PROSITE" id="PS51184"/>
    </source>
</evidence>
<sequence>MQTTDSQLETFAENVEFLWKQANVPVLPCPPSPIQFLRDHIQCSKPCIIRNAITDENGVPMRLTLDDIAERLDPKKTMLTVDVTPDGHGDSVRTMSDGSSIFIQPAECEMTIEEFRRRLRGQTPAHDRTNIDLNERPILTDSITRLLSASKEIPDESVVYYSRQNDCLRKELPDLYKAFPPGIAWAEEALGPEQPLDAVNLWVGNERAISSMHKDHYENLFYVASGEKVFTVCPPANVAFLYEQRQYRSGRFQVNEQSRAWEVFAEDDDTKAHWIAPDVAILNSDKRDLLLEEYPLLKHVKPLEIRVREGEMLYLPSLWFHRVTQSCETVGVNYWYDMRFDSPSWCYFTFLQQLQHIKEVEDPSTS</sequence>
<evidence type="ECO:0000313" key="3">
    <source>
        <dbReference type="Proteomes" id="UP001295423"/>
    </source>
</evidence>
<feature type="domain" description="JmjC" evidence="1">
    <location>
        <begin position="168"/>
        <end position="351"/>
    </location>
</feature>
<dbReference type="AlphaFoldDB" id="A0AAD2FCV3"/>
<dbReference type="InterPro" id="IPR014710">
    <property type="entry name" value="RmlC-like_jellyroll"/>
</dbReference>